<reference evidence="2 3" key="1">
    <citation type="submission" date="2015-11" db="EMBL/GenBank/DDBJ databases">
        <title>Expanding the genomic diversity of Burkholderia species for the development of highly accurate diagnostics.</title>
        <authorList>
            <person name="Sahl J."/>
            <person name="Keim P."/>
            <person name="Wagner D."/>
        </authorList>
    </citation>
    <scope>NUCLEOTIDE SEQUENCE [LARGE SCALE GENOMIC DNA]</scope>
    <source>
        <strain evidence="2 3">MSMB2036</strain>
    </source>
</reference>
<feature type="domain" description="Cucumopine synthase C-terminal helical bundle" evidence="1">
    <location>
        <begin position="159"/>
        <end position="298"/>
    </location>
</feature>
<dbReference type="EMBL" id="LOXM01000155">
    <property type="protein sequence ID" value="KVG63986.1"/>
    <property type="molecule type" value="Genomic_DNA"/>
</dbReference>
<organism evidence="2 3">
    <name type="scientific">Burkholderia ubonensis</name>
    <dbReference type="NCBI Taxonomy" id="101571"/>
    <lineage>
        <taxon>Bacteria</taxon>
        <taxon>Pseudomonadati</taxon>
        <taxon>Pseudomonadota</taxon>
        <taxon>Betaproteobacteria</taxon>
        <taxon>Burkholderiales</taxon>
        <taxon>Burkholderiaceae</taxon>
        <taxon>Burkholderia</taxon>
        <taxon>Burkholderia cepacia complex</taxon>
    </lineage>
</organism>
<dbReference type="InterPro" id="IPR040602">
    <property type="entry name" value="Cucumopine_C"/>
</dbReference>
<gene>
    <name evidence="2" type="ORF">WJ33_28760</name>
</gene>
<dbReference type="RefSeq" id="WP_059753517.1">
    <property type="nucleotide sequence ID" value="NZ_CP013416.1"/>
</dbReference>
<evidence type="ECO:0000313" key="3">
    <source>
        <dbReference type="Proteomes" id="UP000064029"/>
    </source>
</evidence>
<dbReference type="OrthoDB" id="1971562at2"/>
<proteinExistence type="predicted"/>
<accession>A0A103RA17</accession>
<sequence>MHQIELKWMPLNITVTATLEYDKNPRLATLLWEKLPYASLQNHALVSGNHLYNLAPFPELIYTASEFKEDRTLSADGTLFLSQLQHLAIKYGPLSEYIPAAPVGRVIPEHLPLLREAGRACWEAAHTTKQPIIAYVSRKDGPSSDGTVQWAPLAGSPEVQKLTADIRAATQRIWIDPPKDVVDLHEGRIASGAGSYGQYLSTLVFVNGETRPLGYDALNGLVRLSRAHDMTLGTLKSITANFIRTPAEFLGYCGLDELWTFTQQVIAALDRLETKDEYFSLLNALALYANCLNTWNLHYFPWKLGDAYPHPQAAGKRG</sequence>
<dbReference type="Proteomes" id="UP000064029">
    <property type="component" value="Unassembled WGS sequence"/>
</dbReference>
<evidence type="ECO:0000259" key="1">
    <source>
        <dbReference type="Pfam" id="PF18631"/>
    </source>
</evidence>
<dbReference type="AlphaFoldDB" id="A0A103RA17"/>
<dbReference type="Pfam" id="PF18631">
    <property type="entry name" value="Cucumopine_C"/>
    <property type="match status" value="1"/>
</dbReference>
<evidence type="ECO:0000313" key="2">
    <source>
        <dbReference type="EMBL" id="KVG63986.1"/>
    </source>
</evidence>
<protein>
    <recommendedName>
        <fullName evidence="1">Cucumopine synthase C-terminal helical bundle domain-containing protein</fullName>
    </recommendedName>
</protein>
<comment type="caution">
    <text evidence="2">The sequence shown here is derived from an EMBL/GenBank/DDBJ whole genome shotgun (WGS) entry which is preliminary data.</text>
</comment>
<dbReference type="Gene3D" id="2.40.100.20">
    <property type="match status" value="1"/>
</dbReference>
<name>A0A103RA17_9BURK</name>